<dbReference type="OrthoDB" id="1110999at2759"/>
<dbReference type="InterPro" id="IPR035441">
    <property type="entry name" value="TFIIS/LEDGF_dom_sf"/>
</dbReference>
<dbReference type="CDD" id="cd00183">
    <property type="entry name" value="TFIIS_I"/>
    <property type="match status" value="2"/>
</dbReference>
<dbReference type="SMART" id="SM00509">
    <property type="entry name" value="TFS2N"/>
    <property type="match status" value="2"/>
</dbReference>
<dbReference type="Gene3D" id="1.20.930.10">
    <property type="entry name" value="Conserved domain common to transcription factors TFIIS, elongin A, CRSP70"/>
    <property type="match status" value="1"/>
</dbReference>
<sequence length="311" mass="35053">MMKKIAIARERPDLRRLVCGAIKDANSKSVFGVERCSDILRYLKSLRLSVKDLRSSESILPLQSLIDHENPKIRMGTHVLFNSWMKTLYSSGRSDSSTTGNKAIPLNPKIKSDVVKVCSKLKKKTEFLRLKKNEDEKSQAREIDGCKSFAKRTLQTQKQASLPVKVAENPPSLKSVRDKTCKSIHENPRSGRPLHTKKQLLVKVSGDPKYCPALKKNSSEMLELFDIAKKSADVANAKGLLTANAETSICVDTLTLLVSFPVSSTDPGTRRIMEKLERLTKHKDRKICNSASQLLNHWRQSIRDQQRQQDS</sequence>
<accession>A0A565C155</accession>
<dbReference type="Proteomes" id="UP000489600">
    <property type="component" value="Unassembled WGS sequence"/>
</dbReference>
<dbReference type="PROSITE" id="PS51319">
    <property type="entry name" value="TFIIS_N"/>
    <property type="match status" value="2"/>
</dbReference>
<evidence type="ECO:0000313" key="6">
    <source>
        <dbReference type="Proteomes" id="UP000489600"/>
    </source>
</evidence>
<keyword evidence="2 3" id="KW-0539">Nucleus</keyword>
<name>A0A565C155_9BRAS</name>
<comment type="subcellular location">
    <subcellularLocation>
        <location evidence="1 3">Nucleus</location>
    </subcellularLocation>
</comment>
<feature type="domain" description="TFIIS N-terminal" evidence="4">
    <location>
        <begin position="226"/>
        <end position="305"/>
    </location>
</feature>
<evidence type="ECO:0000256" key="2">
    <source>
        <dbReference type="ARBA" id="ARBA00023242"/>
    </source>
</evidence>
<dbReference type="SUPFAM" id="SSF47676">
    <property type="entry name" value="Conserved domain common to transcription factors TFIIS, elongin A, CRSP70"/>
    <property type="match status" value="2"/>
</dbReference>
<feature type="domain" description="TFIIS N-terminal" evidence="4">
    <location>
        <begin position="16"/>
        <end position="91"/>
    </location>
</feature>
<dbReference type="GO" id="GO:0005634">
    <property type="term" value="C:nucleus"/>
    <property type="evidence" value="ECO:0007669"/>
    <property type="project" value="UniProtKB-SubCell"/>
</dbReference>
<keyword evidence="6" id="KW-1185">Reference proteome</keyword>
<evidence type="ECO:0000256" key="1">
    <source>
        <dbReference type="ARBA" id="ARBA00004123"/>
    </source>
</evidence>
<evidence type="ECO:0000259" key="4">
    <source>
        <dbReference type="PROSITE" id="PS51319"/>
    </source>
</evidence>
<dbReference type="InterPro" id="IPR017923">
    <property type="entry name" value="TFIIS_N"/>
</dbReference>
<organism evidence="5 6">
    <name type="scientific">Arabis nemorensis</name>
    <dbReference type="NCBI Taxonomy" id="586526"/>
    <lineage>
        <taxon>Eukaryota</taxon>
        <taxon>Viridiplantae</taxon>
        <taxon>Streptophyta</taxon>
        <taxon>Embryophyta</taxon>
        <taxon>Tracheophyta</taxon>
        <taxon>Spermatophyta</taxon>
        <taxon>Magnoliopsida</taxon>
        <taxon>eudicotyledons</taxon>
        <taxon>Gunneridae</taxon>
        <taxon>Pentapetalae</taxon>
        <taxon>rosids</taxon>
        <taxon>malvids</taxon>
        <taxon>Brassicales</taxon>
        <taxon>Brassicaceae</taxon>
        <taxon>Arabideae</taxon>
        <taxon>Arabis</taxon>
    </lineage>
</organism>
<evidence type="ECO:0000256" key="3">
    <source>
        <dbReference type="PROSITE-ProRule" id="PRU00649"/>
    </source>
</evidence>
<dbReference type="PANTHER" id="PTHR31995">
    <property type="entry name" value="TRANSCRIPTION FACTOR IIS FAMILY PROTEIN-RELATED"/>
    <property type="match status" value="1"/>
</dbReference>
<protein>
    <recommendedName>
        <fullName evidence="4">TFIIS N-terminal domain-containing protein</fullName>
    </recommendedName>
</protein>
<gene>
    <name evidence="5" type="ORF">ANE_LOCUS17752</name>
</gene>
<evidence type="ECO:0000313" key="5">
    <source>
        <dbReference type="EMBL" id="VVB07308.1"/>
    </source>
</evidence>
<proteinExistence type="predicted"/>
<reference evidence="5" key="1">
    <citation type="submission" date="2019-07" db="EMBL/GenBank/DDBJ databases">
        <authorList>
            <person name="Dittberner H."/>
        </authorList>
    </citation>
    <scope>NUCLEOTIDE SEQUENCE [LARGE SCALE GENOMIC DNA]</scope>
</reference>
<comment type="caution">
    <text evidence="5">The sequence shown here is derived from an EMBL/GenBank/DDBJ whole genome shotgun (WGS) entry which is preliminary data.</text>
</comment>
<dbReference type="AlphaFoldDB" id="A0A565C155"/>
<dbReference type="InterPro" id="IPR003617">
    <property type="entry name" value="TFIIS/CRSP70_N_sub"/>
</dbReference>
<dbReference type="EMBL" id="CABITT030000006">
    <property type="protein sequence ID" value="VVB07308.1"/>
    <property type="molecule type" value="Genomic_DNA"/>
</dbReference>
<dbReference type="PANTHER" id="PTHR31995:SF7">
    <property type="entry name" value="TRANSCRIPTION ELONGATION FACTOR (TFIIS) FAMILY PROTEIN"/>
    <property type="match status" value="1"/>
</dbReference>